<dbReference type="InterPro" id="IPR026341">
    <property type="entry name" value="T9SS_type_B"/>
</dbReference>
<dbReference type="GO" id="GO:0005886">
    <property type="term" value="C:plasma membrane"/>
    <property type="evidence" value="ECO:0007669"/>
    <property type="project" value="TreeGrafter"/>
</dbReference>
<dbReference type="InterPro" id="IPR035986">
    <property type="entry name" value="PKD_dom_sf"/>
</dbReference>
<dbReference type="SUPFAM" id="SSF49299">
    <property type="entry name" value="PKD domain"/>
    <property type="match status" value="6"/>
</dbReference>
<evidence type="ECO:0000256" key="3">
    <source>
        <dbReference type="ARBA" id="ARBA00022737"/>
    </source>
</evidence>
<dbReference type="GO" id="GO:0006816">
    <property type="term" value="P:calcium ion transport"/>
    <property type="evidence" value="ECO:0007669"/>
    <property type="project" value="TreeGrafter"/>
</dbReference>
<feature type="domain" description="PKD" evidence="6">
    <location>
        <begin position="548"/>
        <end position="617"/>
    </location>
</feature>
<dbReference type="InterPro" id="IPR000601">
    <property type="entry name" value="PKD_dom"/>
</dbReference>
<keyword evidence="4" id="KW-1133">Transmembrane helix</keyword>
<evidence type="ECO:0000256" key="1">
    <source>
        <dbReference type="ARBA" id="ARBA00004141"/>
    </source>
</evidence>
<reference evidence="7 8" key="1">
    <citation type="submission" date="2018-04" db="EMBL/GenBank/DDBJ databases">
        <title>Chitinophaga fuyangensis sp. nov., isolated from soil in a chemical factory.</title>
        <authorList>
            <person name="Chen K."/>
        </authorList>
    </citation>
    <scope>NUCLEOTIDE SEQUENCE [LARGE SCALE GENOMIC DNA]</scope>
    <source>
        <strain evidence="7 8">LY-1</strain>
    </source>
</reference>
<dbReference type="Pfam" id="PF18911">
    <property type="entry name" value="PKD_4"/>
    <property type="match status" value="6"/>
</dbReference>
<dbReference type="Gene3D" id="2.60.40.10">
    <property type="entry name" value="Immunoglobulins"/>
    <property type="match status" value="6"/>
</dbReference>
<evidence type="ECO:0000256" key="2">
    <source>
        <dbReference type="ARBA" id="ARBA00022692"/>
    </source>
</evidence>
<comment type="subcellular location">
    <subcellularLocation>
        <location evidence="1">Membrane</location>
        <topology evidence="1">Multi-pass membrane protein</topology>
    </subcellularLocation>
</comment>
<dbReference type="InterPro" id="IPR022409">
    <property type="entry name" value="PKD/Chitinase_dom"/>
</dbReference>
<dbReference type="PANTHER" id="PTHR46730">
    <property type="entry name" value="POLYCYSTIN-1"/>
    <property type="match status" value="1"/>
</dbReference>
<dbReference type="SMART" id="SM00089">
    <property type="entry name" value="PKD"/>
    <property type="match status" value="6"/>
</dbReference>
<keyword evidence="8" id="KW-1185">Reference proteome</keyword>
<dbReference type="Pfam" id="PF13585">
    <property type="entry name" value="CHU_C"/>
    <property type="match status" value="1"/>
</dbReference>
<evidence type="ECO:0000313" key="7">
    <source>
        <dbReference type="EMBL" id="PUZ29293.1"/>
    </source>
</evidence>
<feature type="domain" description="PKD" evidence="6">
    <location>
        <begin position="49"/>
        <end position="125"/>
    </location>
</feature>
<dbReference type="PROSITE" id="PS50093">
    <property type="entry name" value="PKD"/>
    <property type="match status" value="6"/>
</dbReference>
<dbReference type="CDD" id="cd00146">
    <property type="entry name" value="PKD"/>
    <property type="match status" value="5"/>
</dbReference>
<evidence type="ECO:0000259" key="6">
    <source>
        <dbReference type="PROSITE" id="PS50093"/>
    </source>
</evidence>
<proteinExistence type="predicted"/>
<sequence length="963" mass="101855">MKNVDPEGGIKTRNIPMKDFLAYCGSRYKTLGLFTAGLLAGAALHAQQASFSTTATPASACTPAVISFHNNSSSGALSYNWDFGNGRQSQVADPQVTYTVAGTYHVVLTSYYGSGPVTFSKDLVINALPTPDFSVSDAVSCKPYTPTFTDLTPAATIRVWDFGDGTGTVSTTNATVNHNYQKAGTYDVTLSVTNGNGCTNTIVKKQFIQVALPVLTGPAGVAGCAPLDAVLSASMSNIKNDPIVSYAWQFGDGQSQTVATPAVLHTYNGTGRFDVTLTVTTQSGCTASAAYNDLVWAGKAPATANFGVTPNPVCAGDAVRLVATSSGADTYNWNFGDGTAQSGAATDITHNFQNNGSITVNMSAGSNGCFTAATPVTVQVNGPVASFDFIRDCTNKHQFIFTNTSKEIPGNTYEWAYGDNATGNAQNETHTYASTGKYFVRLTLTSGGCSSTAIDTLYDFTPDFSTGVNTVCRGTSATYSVLNVPGPLVSNYSWRFDDGTQQDGPALTDVTKVLNQTGVKSDWLVISYNDPRYCNDTVRKANHISVIAPTADFTLANAGCVSQQVNFSNTSVPASNIPIITWAWNLGNGVSSTQQAPAGITYSASGTYPVKLVITDARNCMDSTLRNITINPTPYLFTSRSAPKLCEGTSVTLTANSDAPVQWLTNYNLSCTNCTSTTAAPAMDTLYHVQATNTFGCSVEDSLRLQVVPTVQLTISNDTALCEGTAAQLKSTGAKSYSWSPTTNLTDPGIGNPVATPNTTTTYTVTGSNDPACPTDSKSVTITVNPLPAVSTPQREIVTVGSVVPLNATGTPDVISWQWSPADYIDCTTCPSTMAAVRKPITYSITGTNSYGCTATAVTEVVLVCDENVVFIPNTFTPNGDGMNDIFYIRGKGIATVKYFRIFNRNGALMFERNNFNVDDITAGWDGTVKGHPAGSDVYVYVADMVCDNSQPFQLKGNVTLLR</sequence>
<dbReference type="EMBL" id="QCYK01000001">
    <property type="protein sequence ID" value="PUZ29293.1"/>
    <property type="molecule type" value="Genomic_DNA"/>
</dbReference>
<dbReference type="RefSeq" id="WP_108685932.1">
    <property type="nucleotide sequence ID" value="NZ_QCYK01000001.1"/>
</dbReference>
<feature type="domain" description="PKD" evidence="6">
    <location>
        <begin position="382"/>
        <end position="446"/>
    </location>
</feature>
<feature type="domain" description="PKD" evidence="6">
    <location>
        <begin position="330"/>
        <end position="380"/>
    </location>
</feature>
<accession>A0A2T7BNP1</accession>
<keyword evidence="3" id="KW-0677">Repeat</keyword>
<dbReference type="PANTHER" id="PTHR46730:SF1">
    <property type="entry name" value="PLAT DOMAIN-CONTAINING PROTEIN"/>
    <property type="match status" value="1"/>
</dbReference>
<feature type="domain" description="PKD" evidence="6">
    <location>
        <begin position="160"/>
        <end position="215"/>
    </location>
</feature>
<organism evidence="7 8">
    <name type="scientific">Chitinophaga parva</name>
    <dbReference type="NCBI Taxonomy" id="2169414"/>
    <lineage>
        <taxon>Bacteria</taxon>
        <taxon>Pseudomonadati</taxon>
        <taxon>Bacteroidota</taxon>
        <taxon>Chitinophagia</taxon>
        <taxon>Chitinophagales</taxon>
        <taxon>Chitinophagaceae</taxon>
        <taxon>Chitinophaga</taxon>
    </lineage>
</organism>
<evidence type="ECO:0000256" key="4">
    <source>
        <dbReference type="ARBA" id="ARBA00022989"/>
    </source>
</evidence>
<protein>
    <recommendedName>
        <fullName evidence="6">PKD domain-containing protein</fullName>
    </recommendedName>
</protein>
<gene>
    <name evidence="7" type="ORF">DCC81_07490</name>
</gene>
<comment type="caution">
    <text evidence="7">The sequence shown here is derived from an EMBL/GenBank/DDBJ whole genome shotgun (WGS) entry which is preliminary data.</text>
</comment>
<evidence type="ECO:0000256" key="5">
    <source>
        <dbReference type="ARBA" id="ARBA00023136"/>
    </source>
</evidence>
<dbReference type="GO" id="GO:0005261">
    <property type="term" value="F:monoatomic cation channel activity"/>
    <property type="evidence" value="ECO:0007669"/>
    <property type="project" value="TreeGrafter"/>
</dbReference>
<dbReference type="Proteomes" id="UP000244450">
    <property type="component" value="Unassembled WGS sequence"/>
</dbReference>
<keyword evidence="5" id="KW-0472">Membrane</keyword>
<dbReference type="AlphaFoldDB" id="A0A2T7BNP1"/>
<feature type="domain" description="PKD" evidence="6">
    <location>
        <begin position="241"/>
        <end position="295"/>
    </location>
</feature>
<keyword evidence="2" id="KW-0812">Transmembrane</keyword>
<dbReference type="InterPro" id="IPR013783">
    <property type="entry name" value="Ig-like_fold"/>
</dbReference>
<dbReference type="NCBIfam" id="TIGR04131">
    <property type="entry name" value="Bac_Flav_CTERM"/>
    <property type="match status" value="1"/>
</dbReference>
<dbReference type="OrthoDB" id="7794186at2"/>
<evidence type="ECO:0000313" key="8">
    <source>
        <dbReference type="Proteomes" id="UP000244450"/>
    </source>
</evidence>
<name>A0A2T7BNP1_9BACT</name>